<organism evidence="2 3">
    <name type="scientific">Escherichia coli TA447</name>
    <dbReference type="NCBI Taxonomy" id="656447"/>
    <lineage>
        <taxon>Bacteria</taxon>
        <taxon>Pseudomonadati</taxon>
        <taxon>Pseudomonadota</taxon>
        <taxon>Gammaproteobacteria</taxon>
        <taxon>Enterobacterales</taxon>
        <taxon>Enterobacteriaceae</taxon>
        <taxon>Escherichia</taxon>
    </lineage>
</organism>
<dbReference type="EMBL" id="ADIZ01000040">
    <property type="protein sequence ID" value="OSK90787.1"/>
    <property type="molecule type" value="Genomic_DNA"/>
</dbReference>
<proteinExistence type="predicted"/>
<keyword evidence="1" id="KW-0175">Coiled coil</keyword>
<feature type="coiled-coil region" evidence="1">
    <location>
        <begin position="534"/>
        <end position="561"/>
    </location>
</feature>
<evidence type="ECO:0008006" key="4">
    <source>
        <dbReference type="Google" id="ProtNLM"/>
    </source>
</evidence>
<gene>
    <name evidence="2" type="ORF">ECXG_02579</name>
</gene>
<dbReference type="Proteomes" id="UP000193942">
    <property type="component" value="Unassembled WGS sequence"/>
</dbReference>
<name>A0A1X3IVR8_ECOLX</name>
<sequence length="828" mass="96983">MAISSYSTVTDKFANLTKMPDENNGLQKKSEKFCLSVGNKEKYSITHKDITNLIAGDRQSFLKLTLWEFILDLFPMYHIKEAKETIVEFVTKTEDKVKRFERIKSLAIPEEKWRFSTTTEFTVDENKDIIVSRVFKININSKDNHNNAEENTMLSVLSEERNYNSYKHDIHFDEKAFQSGILKMQFPNDNEKLSVYLKNKIPFENMIIDLSALKKDVLVSLKQCCFKKMTFTGNISYENLNGPVFENCFFEGCNFENVSLVGFDKVTCESYDVLCKVKPNNKIPIYGMFKGCFLYQCEMKNFKIETSKIYSINQDPQRGDKKVGAYLFMQSFVYASNLQDGVCKEASVIASSLLSCNIAELNGVGMDFIETSFYRKTRGGFRDSNNFYDCDFRYVNMTCKRDGIREDLRDYDPRKYFGESENKLNLDKALLNFIHDDIFQNIKTHYNIKDDIDKHINLNHCCLYGACLGELTGGNPLYDCAIDIYTTRLSGNLAANTQVKIPVYMYNKGAIAKNDMLPFMEKVTNIYSRIEGIYEHSNNMKNNYKKALADLRNLLDNLHKIMPGDDVKYFQLNDETIKYIIDNVLYNRKKDIASEIDTDKVNFMQKIYNNLDWYRHYDENGKIKTYRSINPNGNRFHFDFNDLQFLYYDHEKTNGPKVEDFVKMQNVFLTVKNFKAEEKINQEKYIEKPANVAHEIASFFDIEQYLLEVIDRNNNYINENFTYKLQDLANLSGARDAQLERKVYFDIKMLNLNDNDEKEKVKIENDIKKIDKKIEEIDNAIWDLSSETERFKIKFQQENRLNDVILGISRWLKENQVMVETIKKIDTE</sequence>
<reference evidence="2 3" key="1">
    <citation type="submission" date="2010-04" db="EMBL/GenBank/DDBJ databases">
        <title>The Genome Sequence of Escherichia coli TA447.</title>
        <authorList>
            <consortium name="The Broad Institute Genome Sequencing Platform"/>
            <consortium name="The Broad Institute Genome Sequencing Center for Infectious Disease"/>
            <person name="Feldgarden M."/>
            <person name="Gordon D.M."/>
            <person name="Johnson J.R."/>
            <person name="Johnston B.D."/>
            <person name="Young S."/>
            <person name="Zeng Q."/>
            <person name="Koehrsen M."/>
            <person name="Alvarado L."/>
            <person name="Berlin A.M."/>
            <person name="Borenstein D."/>
            <person name="Chapman S.B."/>
            <person name="Chen Z."/>
            <person name="Engels R."/>
            <person name="Freedman E."/>
            <person name="Gellesch M."/>
            <person name="Goldberg J."/>
            <person name="Griggs A."/>
            <person name="Gujja S."/>
            <person name="Heilman E.R."/>
            <person name="Heiman D.I."/>
            <person name="Hepburn T.A."/>
            <person name="Howarth C."/>
            <person name="Jen D."/>
            <person name="Larson L."/>
            <person name="Mehta T."/>
            <person name="Park D."/>
            <person name="Pearson M."/>
            <person name="Richards J."/>
            <person name="Roberts A."/>
            <person name="Saif S."/>
            <person name="Shea T.D."/>
            <person name="Shenoy N."/>
            <person name="Sisk P."/>
            <person name="Stolte C."/>
            <person name="Sykes S.N."/>
            <person name="Walk T."/>
            <person name="White J."/>
            <person name="Yandava C."/>
            <person name="Haas B."/>
            <person name="Henn M.R."/>
            <person name="Nusbaum C."/>
            <person name="Birren B."/>
        </authorList>
    </citation>
    <scope>NUCLEOTIDE SEQUENCE [LARGE SCALE GENOMIC DNA]</scope>
    <source>
        <strain evidence="2 3">TA447</strain>
    </source>
</reference>
<protein>
    <recommendedName>
        <fullName evidence="4">Type III effector protein</fullName>
    </recommendedName>
</protein>
<evidence type="ECO:0000313" key="2">
    <source>
        <dbReference type="EMBL" id="OSK90787.1"/>
    </source>
</evidence>
<dbReference type="Gene3D" id="3.30.2440.10">
    <property type="entry name" value="Secreted effector protein SifA"/>
    <property type="match status" value="1"/>
</dbReference>
<accession>A0A1X3IVR8</accession>
<feature type="coiled-coil region" evidence="1">
    <location>
        <begin position="753"/>
        <end position="780"/>
    </location>
</feature>
<evidence type="ECO:0000313" key="3">
    <source>
        <dbReference type="Proteomes" id="UP000193942"/>
    </source>
</evidence>
<evidence type="ECO:0000256" key="1">
    <source>
        <dbReference type="SAM" id="Coils"/>
    </source>
</evidence>
<dbReference type="SUPFAM" id="SSF141571">
    <property type="entry name" value="Pentapeptide repeat-like"/>
    <property type="match status" value="1"/>
</dbReference>
<comment type="caution">
    <text evidence="2">The sequence shown here is derived from an EMBL/GenBank/DDBJ whole genome shotgun (WGS) entry which is preliminary data.</text>
</comment>
<dbReference type="AlphaFoldDB" id="A0A1X3IVR8"/>